<gene>
    <name evidence="2" type="ORF">HJG63_009299</name>
</gene>
<keyword evidence="3" id="KW-1185">Reference proteome</keyword>
<feature type="compositionally biased region" description="Low complexity" evidence="1">
    <location>
        <begin position="33"/>
        <end position="44"/>
    </location>
</feature>
<dbReference type="AlphaFoldDB" id="A0A7J8C2B9"/>
<feature type="region of interest" description="Disordered" evidence="1">
    <location>
        <begin position="23"/>
        <end position="50"/>
    </location>
</feature>
<reference evidence="2 3" key="1">
    <citation type="journal article" date="2020" name="Nature">
        <title>Six reference-quality genomes reveal evolution of bat adaptations.</title>
        <authorList>
            <person name="Jebb D."/>
            <person name="Huang Z."/>
            <person name="Pippel M."/>
            <person name="Hughes G.M."/>
            <person name="Lavrichenko K."/>
            <person name="Devanna P."/>
            <person name="Winkler S."/>
            <person name="Jermiin L.S."/>
            <person name="Skirmuntt E.C."/>
            <person name="Katzourakis A."/>
            <person name="Burkitt-Gray L."/>
            <person name="Ray D.A."/>
            <person name="Sullivan K.A.M."/>
            <person name="Roscito J.G."/>
            <person name="Kirilenko B.M."/>
            <person name="Davalos L.M."/>
            <person name="Corthals A.P."/>
            <person name="Power M.L."/>
            <person name="Jones G."/>
            <person name="Ransome R.D."/>
            <person name="Dechmann D.K.N."/>
            <person name="Locatelli A.G."/>
            <person name="Puechmaille S.J."/>
            <person name="Fedrigo O."/>
            <person name="Jarvis E.D."/>
            <person name="Hiller M."/>
            <person name="Vernes S.C."/>
            <person name="Myers E.W."/>
            <person name="Teeling E.C."/>
        </authorList>
    </citation>
    <scope>NUCLEOTIDE SEQUENCE [LARGE SCALE GENOMIC DNA]</scope>
    <source>
        <strain evidence="2">MRouAeg1</strain>
        <tissue evidence="2">Muscle</tissue>
    </source>
</reference>
<evidence type="ECO:0000313" key="3">
    <source>
        <dbReference type="Proteomes" id="UP000593571"/>
    </source>
</evidence>
<feature type="compositionally biased region" description="Basic and acidic residues" evidence="1">
    <location>
        <begin position="95"/>
        <end position="119"/>
    </location>
</feature>
<name>A0A7J8C2B9_ROUAE</name>
<sequence length="200" mass="20944">MRALRLPLGTWQRARRWLATDPTQTCWAGGAPGAPRRNAGGTPASEGTGSRTTWVCLCPAAGPSGTVSGGRELRVESLGGGARAMGPGRIPLSCEPREEGERREKEKERDGGTEHEAAWRRPCARAPDSSWSVTSQATPVSSPGKINPGSSLCTHRVSTAKPLTPRSPGPPSFHSLAGDTFSSGPAGCPIYTRPTLGTSF</sequence>
<evidence type="ECO:0000256" key="1">
    <source>
        <dbReference type="SAM" id="MobiDB-lite"/>
    </source>
</evidence>
<feature type="region of interest" description="Disordered" evidence="1">
    <location>
        <begin position="79"/>
        <end position="186"/>
    </location>
</feature>
<evidence type="ECO:0000313" key="2">
    <source>
        <dbReference type="EMBL" id="KAF6404970.1"/>
    </source>
</evidence>
<feature type="compositionally biased region" description="Polar residues" evidence="1">
    <location>
        <begin position="129"/>
        <end position="141"/>
    </location>
</feature>
<feature type="compositionally biased region" description="Polar residues" evidence="1">
    <location>
        <begin position="148"/>
        <end position="157"/>
    </location>
</feature>
<proteinExistence type="predicted"/>
<organism evidence="2 3">
    <name type="scientific">Rousettus aegyptiacus</name>
    <name type="common">Egyptian fruit bat</name>
    <name type="synonym">Pteropus aegyptiacus</name>
    <dbReference type="NCBI Taxonomy" id="9407"/>
    <lineage>
        <taxon>Eukaryota</taxon>
        <taxon>Metazoa</taxon>
        <taxon>Chordata</taxon>
        <taxon>Craniata</taxon>
        <taxon>Vertebrata</taxon>
        <taxon>Euteleostomi</taxon>
        <taxon>Mammalia</taxon>
        <taxon>Eutheria</taxon>
        <taxon>Laurasiatheria</taxon>
        <taxon>Chiroptera</taxon>
        <taxon>Yinpterochiroptera</taxon>
        <taxon>Pteropodoidea</taxon>
        <taxon>Pteropodidae</taxon>
        <taxon>Rousettinae</taxon>
        <taxon>Rousettus</taxon>
    </lineage>
</organism>
<accession>A0A7J8C2B9</accession>
<dbReference type="Proteomes" id="UP000593571">
    <property type="component" value="Unassembled WGS sequence"/>
</dbReference>
<dbReference type="EMBL" id="JACASE010000015">
    <property type="protein sequence ID" value="KAF6404970.1"/>
    <property type="molecule type" value="Genomic_DNA"/>
</dbReference>
<protein>
    <submittedName>
        <fullName evidence="2">Uncharacterized protein</fullName>
    </submittedName>
</protein>
<comment type="caution">
    <text evidence="2">The sequence shown here is derived from an EMBL/GenBank/DDBJ whole genome shotgun (WGS) entry which is preliminary data.</text>
</comment>